<protein>
    <submittedName>
        <fullName evidence="2">Uncharacterized protein</fullName>
    </submittedName>
</protein>
<evidence type="ECO:0000256" key="1">
    <source>
        <dbReference type="SAM" id="MobiDB-lite"/>
    </source>
</evidence>
<dbReference type="Proteomes" id="UP000293360">
    <property type="component" value="Unassembled WGS sequence"/>
</dbReference>
<dbReference type="OrthoDB" id="4095124at2759"/>
<evidence type="ECO:0000313" key="2">
    <source>
        <dbReference type="EMBL" id="RYP04136.1"/>
    </source>
</evidence>
<name>A0A4Q4TBU9_9PEZI</name>
<evidence type="ECO:0000313" key="3">
    <source>
        <dbReference type="Proteomes" id="UP000293360"/>
    </source>
</evidence>
<dbReference type="EMBL" id="QJNU01000225">
    <property type="protein sequence ID" value="RYP04136.1"/>
    <property type="molecule type" value="Genomic_DNA"/>
</dbReference>
<sequence>MESGGTLQHAPSKAGLDVDFHSLVSNQDACGSHKLQYTSELSFPIVSSPGSFHFKRGHLMDFLMDINESHEIPPKRRPDASLKDEGKNGTAVKTWKPARLLRKLLQEAPHGPYAATVGRFLKILDDLEA</sequence>
<comment type="caution">
    <text evidence="2">The sequence shown here is derived from an EMBL/GenBank/DDBJ whole genome shotgun (WGS) entry which is preliminary data.</text>
</comment>
<dbReference type="AlphaFoldDB" id="A0A4Q4TBU9"/>
<feature type="region of interest" description="Disordered" evidence="1">
    <location>
        <begin position="70"/>
        <end position="90"/>
    </location>
</feature>
<proteinExistence type="predicted"/>
<feature type="compositionally biased region" description="Basic and acidic residues" evidence="1">
    <location>
        <begin position="70"/>
        <end position="87"/>
    </location>
</feature>
<gene>
    <name evidence="2" type="ORF">DL764_004635</name>
</gene>
<keyword evidence="3" id="KW-1185">Reference proteome</keyword>
<reference evidence="2 3" key="1">
    <citation type="submission" date="2018-06" db="EMBL/GenBank/DDBJ databases">
        <title>Complete Genomes of Monosporascus.</title>
        <authorList>
            <person name="Robinson A.J."/>
            <person name="Natvig D.O."/>
        </authorList>
    </citation>
    <scope>NUCLEOTIDE SEQUENCE [LARGE SCALE GENOMIC DNA]</scope>
    <source>
        <strain evidence="2 3">CBS 110550</strain>
    </source>
</reference>
<organism evidence="2 3">
    <name type="scientific">Monosporascus ibericus</name>
    <dbReference type="NCBI Taxonomy" id="155417"/>
    <lineage>
        <taxon>Eukaryota</taxon>
        <taxon>Fungi</taxon>
        <taxon>Dikarya</taxon>
        <taxon>Ascomycota</taxon>
        <taxon>Pezizomycotina</taxon>
        <taxon>Sordariomycetes</taxon>
        <taxon>Xylariomycetidae</taxon>
        <taxon>Xylariales</taxon>
        <taxon>Xylariales incertae sedis</taxon>
        <taxon>Monosporascus</taxon>
    </lineage>
</organism>
<accession>A0A4Q4TBU9</accession>
<dbReference type="STRING" id="155417.A0A4Q4TBU9"/>